<sequence length="382" mass="44727">MKVEAMKIFKPSINFYMWCSILMFFMFSCLFLIKMDINHSSSPNSMSRLAHSRRAFWDMDLTVQPTPPPPQLLSASHGCLLNNSYVNIPKHFPEAHRTFLRYKHCRSFPRLLTPRPCDDNLFLLMVIKSTAAQVDRRAALRTTWGQEGVIRGKKVRLVFLLGRSQDLVKGYPLQRLLEYENRQFGDILQWDFVDSFFNLTLKEVHFLSWFSQECQTAQFVLKGDDDVFIHTGNIVEFLEDRSPSDHLFAGDIIYRAKPQREPKNKYFIPEEMYPQNQYPPYAGGGGYLMSHQTVVGLDRAARDMDLFPIDDVFVGMCLKKMKVKVMFHNGFRTFGLRQRLIPFNPCFYRNLMLVHKLSPTEMWTMWSLINDQNSICNRSVRL</sequence>
<keyword evidence="6 12" id="KW-0735">Signal-anchor</keyword>
<evidence type="ECO:0000256" key="11">
    <source>
        <dbReference type="ARBA" id="ARBA00043952"/>
    </source>
</evidence>
<comment type="pathway">
    <text evidence="11">Protein modification.</text>
</comment>
<dbReference type="EC" id="2.4.1.-" evidence="12"/>
<dbReference type="OrthoDB" id="2139606at2759"/>
<evidence type="ECO:0000256" key="2">
    <source>
        <dbReference type="ARBA" id="ARBA00008661"/>
    </source>
</evidence>
<evidence type="ECO:0000256" key="5">
    <source>
        <dbReference type="ARBA" id="ARBA00022692"/>
    </source>
</evidence>
<proteinExistence type="inferred from homology"/>
<keyword evidence="8 12" id="KW-0333">Golgi apparatus</keyword>
<keyword evidence="10" id="KW-0325">Glycoprotein</keyword>
<dbReference type="InterPro" id="IPR002659">
    <property type="entry name" value="Glyco_trans_31"/>
</dbReference>
<evidence type="ECO:0000256" key="12">
    <source>
        <dbReference type="RuleBase" id="RU363063"/>
    </source>
</evidence>
<dbReference type="Gene3D" id="3.90.550.50">
    <property type="match status" value="1"/>
</dbReference>
<evidence type="ECO:0000313" key="13">
    <source>
        <dbReference type="EMBL" id="KAG7480969.1"/>
    </source>
</evidence>
<dbReference type="PROSITE" id="PS51257">
    <property type="entry name" value="PROKAR_LIPOPROTEIN"/>
    <property type="match status" value="1"/>
</dbReference>
<dbReference type="FunFam" id="3.90.550.50:FF:000009">
    <property type="entry name" value="Hexosyltransferase"/>
    <property type="match status" value="1"/>
</dbReference>
<dbReference type="PANTHER" id="PTHR11214">
    <property type="entry name" value="BETA-1,3-N-ACETYLGLUCOSAMINYLTRANSFERASE"/>
    <property type="match status" value="1"/>
</dbReference>
<evidence type="ECO:0000256" key="3">
    <source>
        <dbReference type="ARBA" id="ARBA00022676"/>
    </source>
</evidence>
<dbReference type="GO" id="GO:0008499">
    <property type="term" value="F:N-acetyl-beta-D-glucosaminide beta-(1,3)-galactosyltransferase activity"/>
    <property type="evidence" value="ECO:0007669"/>
    <property type="project" value="UniProtKB-ARBA"/>
</dbReference>
<dbReference type="AlphaFoldDB" id="A0A9D3Q9K0"/>
<evidence type="ECO:0000256" key="9">
    <source>
        <dbReference type="ARBA" id="ARBA00023136"/>
    </source>
</evidence>
<dbReference type="GO" id="GO:0000139">
    <property type="term" value="C:Golgi membrane"/>
    <property type="evidence" value="ECO:0007669"/>
    <property type="project" value="UniProtKB-SubCell"/>
</dbReference>
<keyword evidence="9 12" id="KW-0472">Membrane</keyword>
<comment type="subcellular location">
    <subcellularLocation>
        <location evidence="1 12">Golgi apparatus membrane</location>
        <topology evidence="1 12">Single-pass type II membrane protein</topology>
    </subcellularLocation>
</comment>
<reference evidence="13" key="1">
    <citation type="submission" date="2021-01" db="EMBL/GenBank/DDBJ databases">
        <authorList>
            <person name="Zahm M."/>
            <person name="Roques C."/>
            <person name="Cabau C."/>
            <person name="Klopp C."/>
            <person name="Donnadieu C."/>
            <person name="Jouanno E."/>
            <person name="Lampietro C."/>
            <person name="Louis A."/>
            <person name="Herpin A."/>
            <person name="Echchiki A."/>
            <person name="Berthelot C."/>
            <person name="Parey E."/>
            <person name="Roest-Crollius H."/>
            <person name="Braasch I."/>
            <person name="Postlethwait J."/>
            <person name="Bobe J."/>
            <person name="Montfort J."/>
            <person name="Bouchez O."/>
            <person name="Begum T."/>
            <person name="Mejri S."/>
            <person name="Adams A."/>
            <person name="Chen W.-J."/>
            <person name="Guiguen Y."/>
        </authorList>
    </citation>
    <scope>NUCLEOTIDE SEQUENCE</scope>
    <source>
        <strain evidence="13">YG-15Mar2019-1</strain>
        <tissue evidence="13">Brain</tissue>
    </source>
</reference>
<feature type="transmembrane region" description="Helical" evidence="12">
    <location>
        <begin position="15"/>
        <end position="33"/>
    </location>
</feature>
<gene>
    <name evidence="13" type="ORF">MATL_G00061880</name>
</gene>
<dbReference type="Pfam" id="PF01762">
    <property type="entry name" value="Galactosyl_T"/>
    <property type="match status" value="1"/>
</dbReference>
<protein>
    <recommendedName>
        <fullName evidence="12">Hexosyltransferase</fullName>
        <ecNumber evidence="12">2.4.1.-</ecNumber>
    </recommendedName>
</protein>
<keyword evidence="7 12" id="KW-1133">Transmembrane helix</keyword>
<organism evidence="13 14">
    <name type="scientific">Megalops atlanticus</name>
    <name type="common">Tarpon</name>
    <name type="synonym">Clupea gigantea</name>
    <dbReference type="NCBI Taxonomy" id="7932"/>
    <lineage>
        <taxon>Eukaryota</taxon>
        <taxon>Metazoa</taxon>
        <taxon>Chordata</taxon>
        <taxon>Craniata</taxon>
        <taxon>Vertebrata</taxon>
        <taxon>Euteleostomi</taxon>
        <taxon>Actinopterygii</taxon>
        <taxon>Neopterygii</taxon>
        <taxon>Teleostei</taxon>
        <taxon>Elopiformes</taxon>
        <taxon>Megalopidae</taxon>
        <taxon>Megalops</taxon>
    </lineage>
</organism>
<evidence type="ECO:0000313" key="14">
    <source>
        <dbReference type="Proteomes" id="UP001046870"/>
    </source>
</evidence>
<keyword evidence="14" id="KW-1185">Reference proteome</keyword>
<keyword evidence="4" id="KW-0808">Transferase</keyword>
<name>A0A9D3Q9K0_MEGAT</name>
<evidence type="ECO:0000256" key="6">
    <source>
        <dbReference type="ARBA" id="ARBA00022968"/>
    </source>
</evidence>
<evidence type="ECO:0000256" key="7">
    <source>
        <dbReference type="ARBA" id="ARBA00022989"/>
    </source>
</evidence>
<keyword evidence="5 12" id="KW-0812">Transmembrane</keyword>
<dbReference type="GO" id="GO:0030311">
    <property type="term" value="P:poly-N-acetyllactosamine biosynthetic process"/>
    <property type="evidence" value="ECO:0007669"/>
    <property type="project" value="TreeGrafter"/>
</dbReference>
<dbReference type="GO" id="GO:0008532">
    <property type="term" value="F:N-acetyllactosaminide beta-1,3-N-acetylglucosaminyltransferase activity"/>
    <property type="evidence" value="ECO:0007669"/>
    <property type="project" value="TreeGrafter"/>
</dbReference>
<evidence type="ECO:0000256" key="1">
    <source>
        <dbReference type="ARBA" id="ARBA00004323"/>
    </source>
</evidence>
<accession>A0A9D3Q9K0</accession>
<comment type="caution">
    <text evidence="13">The sequence shown here is derived from an EMBL/GenBank/DDBJ whole genome shotgun (WGS) entry which is preliminary data.</text>
</comment>
<keyword evidence="3 12" id="KW-0328">Glycosyltransferase</keyword>
<evidence type="ECO:0000256" key="8">
    <source>
        <dbReference type="ARBA" id="ARBA00023034"/>
    </source>
</evidence>
<comment type="similarity">
    <text evidence="2 12">Belongs to the glycosyltransferase 31 family.</text>
</comment>
<dbReference type="PANTHER" id="PTHR11214:SF368">
    <property type="entry name" value="N-ACETYLLACTOSAMINIDE BETA-1,3-N-ACETYLGLUCOSAMINYLTRANSFERASE 4"/>
    <property type="match status" value="1"/>
</dbReference>
<dbReference type="Proteomes" id="UP001046870">
    <property type="component" value="Chromosome 4"/>
</dbReference>
<evidence type="ECO:0000256" key="10">
    <source>
        <dbReference type="ARBA" id="ARBA00023180"/>
    </source>
</evidence>
<evidence type="ECO:0000256" key="4">
    <source>
        <dbReference type="ARBA" id="ARBA00022679"/>
    </source>
</evidence>
<dbReference type="EMBL" id="JAFDVH010000004">
    <property type="protein sequence ID" value="KAG7480969.1"/>
    <property type="molecule type" value="Genomic_DNA"/>
</dbReference>
<dbReference type="GO" id="GO:0016266">
    <property type="term" value="P:protein O-linked glycosylation via N-acetyl-galactosamine"/>
    <property type="evidence" value="ECO:0007669"/>
    <property type="project" value="UniProtKB-ARBA"/>
</dbReference>